<reference evidence="3 4" key="1">
    <citation type="journal article" date="2018" name="MBio">
        <title>Comparative Genomics Reveals the Core Gene Toolbox for the Fungus-Insect Symbiosis.</title>
        <authorList>
            <person name="Wang Y."/>
            <person name="Stata M."/>
            <person name="Wang W."/>
            <person name="Stajich J.E."/>
            <person name="White M.M."/>
            <person name="Moncalvo J.M."/>
        </authorList>
    </citation>
    <scope>NUCLEOTIDE SEQUENCE [LARGE SCALE GENOMIC DNA]</scope>
    <source>
        <strain evidence="3 4">SC-DP-2</strain>
    </source>
</reference>
<protein>
    <recommendedName>
        <fullName evidence="2">Cleavage stimulation factor subunit 2 hinge domain-containing protein</fullName>
    </recommendedName>
</protein>
<feature type="compositionally biased region" description="Basic and acidic residues" evidence="1">
    <location>
        <begin position="1"/>
        <end position="12"/>
    </location>
</feature>
<accession>A0A2T9ZJK4</accession>
<evidence type="ECO:0000259" key="2">
    <source>
        <dbReference type="Pfam" id="PF14327"/>
    </source>
</evidence>
<dbReference type="Gene3D" id="1.25.40.630">
    <property type="match status" value="1"/>
</dbReference>
<evidence type="ECO:0000313" key="3">
    <source>
        <dbReference type="EMBL" id="PVV04768.1"/>
    </source>
</evidence>
<feature type="compositionally biased region" description="Pro residues" evidence="1">
    <location>
        <begin position="248"/>
        <end position="273"/>
    </location>
</feature>
<feature type="compositionally biased region" description="Polar residues" evidence="1">
    <location>
        <begin position="18"/>
        <end position="29"/>
    </location>
</feature>
<dbReference type="InterPro" id="IPR025742">
    <property type="entry name" value="CSTF2_hinge"/>
</dbReference>
<comment type="caution">
    <text evidence="3">The sequence shown here is derived from an EMBL/GenBank/DDBJ whole genome shotgun (WGS) entry which is preliminary data.</text>
</comment>
<feature type="region of interest" description="Disordered" evidence="1">
    <location>
        <begin position="113"/>
        <end position="140"/>
    </location>
</feature>
<feature type="compositionally biased region" description="Polar residues" evidence="1">
    <location>
        <begin position="71"/>
        <end position="85"/>
    </location>
</feature>
<dbReference type="STRING" id="133381.A0A2T9ZJK4"/>
<keyword evidence="4" id="KW-1185">Reference proteome</keyword>
<dbReference type="AlphaFoldDB" id="A0A2T9ZJK4"/>
<gene>
    <name evidence="3" type="ORF">BB560_000718</name>
</gene>
<dbReference type="OrthoDB" id="272703at2759"/>
<evidence type="ECO:0000313" key="4">
    <source>
        <dbReference type="Proteomes" id="UP000245609"/>
    </source>
</evidence>
<dbReference type="Proteomes" id="UP000245609">
    <property type="component" value="Unassembled WGS sequence"/>
</dbReference>
<dbReference type="Pfam" id="PF14327">
    <property type="entry name" value="CSTF2_hinge"/>
    <property type="match status" value="1"/>
</dbReference>
<evidence type="ECO:0000256" key="1">
    <source>
        <dbReference type="SAM" id="MobiDB-lite"/>
    </source>
</evidence>
<organism evidence="3 4">
    <name type="scientific">Smittium megazygosporum</name>
    <dbReference type="NCBI Taxonomy" id="133381"/>
    <lineage>
        <taxon>Eukaryota</taxon>
        <taxon>Fungi</taxon>
        <taxon>Fungi incertae sedis</taxon>
        <taxon>Zoopagomycota</taxon>
        <taxon>Kickxellomycotina</taxon>
        <taxon>Harpellomycetes</taxon>
        <taxon>Harpellales</taxon>
        <taxon>Legeriomycetaceae</taxon>
        <taxon>Smittium</taxon>
    </lineage>
</organism>
<name>A0A2T9ZJK4_9FUNG</name>
<feature type="domain" description="Cleavage stimulation factor subunit 2 hinge" evidence="2">
    <location>
        <begin position="164"/>
        <end position="240"/>
    </location>
</feature>
<proteinExistence type="predicted"/>
<feature type="region of interest" description="Disordered" evidence="1">
    <location>
        <begin position="1"/>
        <end position="95"/>
    </location>
</feature>
<sequence length="279" mass="30748">MDISGRKIKLDYADPNSLKRSSGNQSAAGNPQIPYGTMPQQQAPNILPNRPPMHPPQFSQGQIHGNAFPFNPSNQPQHLHNQNVGTGPVPNQPPFVPPRLQQQALFQQQGYPQGQHANVNYPSGKEGYLHNPSTGPGESLPLQTNQMQSQLQFQQQMNQPQSSAVNDQQEKPSTLAISEIISSLSQDQKKELLCQMKESAMVDKSQTMSILRQSPQLAYALFHTMVELGLLDGPSIQNILQPSLQQPPNIPPPQHQPQFYPPPPPPGSLPPPNTSNFPR</sequence>
<dbReference type="EMBL" id="MBFS01000080">
    <property type="protein sequence ID" value="PVV04768.1"/>
    <property type="molecule type" value="Genomic_DNA"/>
</dbReference>
<feature type="region of interest" description="Disordered" evidence="1">
    <location>
        <begin position="241"/>
        <end position="279"/>
    </location>
</feature>